<proteinExistence type="predicted"/>
<dbReference type="AlphaFoldDB" id="A0A1I8PC07"/>
<dbReference type="SMART" id="SM00697">
    <property type="entry name" value="DM8"/>
    <property type="match status" value="1"/>
</dbReference>
<keyword evidence="2" id="KW-1185">Reference proteome</keyword>
<protein>
    <submittedName>
        <fullName evidence="1">Uncharacterized protein</fullName>
    </submittedName>
</protein>
<organism evidence="1 2">
    <name type="scientific">Stomoxys calcitrans</name>
    <name type="common">Stable fly</name>
    <name type="synonym">Conops calcitrans</name>
    <dbReference type="NCBI Taxonomy" id="35570"/>
    <lineage>
        <taxon>Eukaryota</taxon>
        <taxon>Metazoa</taxon>
        <taxon>Ecdysozoa</taxon>
        <taxon>Arthropoda</taxon>
        <taxon>Hexapoda</taxon>
        <taxon>Insecta</taxon>
        <taxon>Pterygota</taxon>
        <taxon>Neoptera</taxon>
        <taxon>Endopterygota</taxon>
        <taxon>Diptera</taxon>
        <taxon>Brachycera</taxon>
        <taxon>Muscomorpha</taxon>
        <taxon>Muscoidea</taxon>
        <taxon>Muscidae</taxon>
        <taxon>Stomoxys</taxon>
    </lineage>
</organism>
<dbReference type="VEuPathDB" id="VectorBase:SCAU006679"/>
<dbReference type="OrthoDB" id="7727171at2759"/>
<sequence>MKKVDCQTFDPDYVKFDMCNLSPNSENIPTLSIHIKLLQLPLTNLNLRIAVGLYGSTQIKVLNATFDICDFLKNRKSNKALGRLYQYIAPYTNLNHRCPYKHDIYIKNLSLSSRESFLSVFNGDIVTRIEATTDEKKRVAIELRSSY</sequence>
<dbReference type="InterPro" id="IPR010512">
    <property type="entry name" value="DUF1091"/>
</dbReference>
<evidence type="ECO:0000313" key="1">
    <source>
        <dbReference type="EnsemblMetazoa" id="SCAU006679-PA"/>
    </source>
</evidence>
<accession>A0A1I8PC07</accession>
<dbReference type="PANTHER" id="PTHR20898:SF0">
    <property type="entry name" value="DAEDALUS ON 3-RELATED"/>
    <property type="match status" value="1"/>
</dbReference>
<dbReference type="Pfam" id="PF06477">
    <property type="entry name" value="DUF1091"/>
    <property type="match status" value="1"/>
</dbReference>
<dbReference type="Proteomes" id="UP000095300">
    <property type="component" value="Unassembled WGS sequence"/>
</dbReference>
<dbReference type="EnsemblMetazoa" id="SCAU006679-RA">
    <property type="protein sequence ID" value="SCAU006679-PA"/>
    <property type="gene ID" value="SCAU006679"/>
</dbReference>
<reference evidence="1" key="1">
    <citation type="submission" date="2020-05" db="UniProtKB">
        <authorList>
            <consortium name="EnsemblMetazoa"/>
        </authorList>
    </citation>
    <scope>IDENTIFICATION</scope>
    <source>
        <strain evidence="1">USDA</strain>
    </source>
</reference>
<gene>
    <name evidence="1" type="primary">106084692</name>
</gene>
<name>A0A1I8PC07_STOCA</name>
<dbReference type="PANTHER" id="PTHR20898">
    <property type="entry name" value="DAEDALUS ON 3-RELATED-RELATED"/>
    <property type="match status" value="1"/>
</dbReference>
<dbReference type="KEGG" id="scac:106084692"/>
<evidence type="ECO:0000313" key="2">
    <source>
        <dbReference type="Proteomes" id="UP000095300"/>
    </source>
</evidence>